<keyword evidence="2" id="KW-0812">Transmembrane</keyword>
<feature type="transmembrane region" description="Helical" evidence="2">
    <location>
        <begin position="413"/>
        <end position="433"/>
    </location>
</feature>
<comment type="caution">
    <text evidence="3">The sequence shown here is derived from an EMBL/GenBank/DDBJ whole genome shotgun (WGS) entry which is preliminary data.</text>
</comment>
<feature type="compositionally biased region" description="Polar residues" evidence="1">
    <location>
        <begin position="1"/>
        <end position="14"/>
    </location>
</feature>
<name>A0ABW1VDK7_9MICO</name>
<evidence type="ECO:0000313" key="3">
    <source>
        <dbReference type="EMBL" id="MFC6356151.1"/>
    </source>
</evidence>
<keyword evidence="4" id="KW-1185">Reference proteome</keyword>
<sequence>MIRQPQTRRSQTGPVPSDTPPPDKRRSAALRHIGKRLPPNARARLWAWMQRPRTLLWGFVALHLLFLGAMLPTMIDGGTMGDLPLYRRWAMDAIESGSWPGIDFEWVYPIGALAPIVLPNIFGSALYLTVWFLLLTTVNAASIWVITDGGRRAAGFTAAWWWMLILLLLSPVALLRLEGFTAPLVIIAIVLLARRPVVASFMLAAATWIKVWPAAVILAAITAGVRRRAIIVTTALFSLGVAGAVWAAGGLSFLAGFATMQSDRALQLEAPVATPWLWMAIAGVPKTRVYQNYNIATREVTGPGDVAAIAVLTPLMLAVVAAIAIFVVWAKQRGADPQRLLLVGALGLTSAFVVFNKVGSPQYMLWLAPIVAVGLVSSWPHWRAPVLLLTVIATLTTLVFPIFYLALIDLNPIVAGVLTARNALLVVLLGWCIRELWIMARRGRAGAAIDALDPVA</sequence>
<feature type="transmembrane region" description="Helical" evidence="2">
    <location>
        <begin position="159"/>
        <end position="192"/>
    </location>
</feature>
<proteinExistence type="predicted"/>
<protein>
    <recommendedName>
        <fullName evidence="5">DUF2029 domain-containing protein</fullName>
    </recommendedName>
</protein>
<feature type="transmembrane region" description="Helical" evidence="2">
    <location>
        <begin position="340"/>
        <end position="357"/>
    </location>
</feature>
<feature type="region of interest" description="Disordered" evidence="1">
    <location>
        <begin position="1"/>
        <end position="26"/>
    </location>
</feature>
<keyword evidence="2" id="KW-1133">Transmembrane helix</keyword>
<feature type="transmembrane region" description="Helical" evidence="2">
    <location>
        <begin position="386"/>
        <end position="407"/>
    </location>
</feature>
<evidence type="ECO:0008006" key="5">
    <source>
        <dbReference type="Google" id="ProtNLM"/>
    </source>
</evidence>
<evidence type="ECO:0000313" key="4">
    <source>
        <dbReference type="Proteomes" id="UP001596306"/>
    </source>
</evidence>
<organism evidence="3 4">
    <name type="scientific">Luethyella okanaganae</name>
    <dbReference type="NCBI Taxonomy" id="69372"/>
    <lineage>
        <taxon>Bacteria</taxon>
        <taxon>Bacillati</taxon>
        <taxon>Actinomycetota</taxon>
        <taxon>Actinomycetes</taxon>
        <taxon>Micrococcales</taxon>
        <taxon>Microbacteriaceae</taxon>
        <taxon>Luethyella</taxon>
    </lineage>
</organism>
<gene>
    <name evidence="3" type="ORF">ACFQB0_08530</name>
</gene>
<feature type="transmembrane region" description="Helical" evidence="2">
    <location>
        <begin position="235"/>
        <end position="258"/>
    </location>
</feature>
<accession>A0ABW1VDK7</accession>
<dbReference type="RefSeq" id="WP_386730175.1">
    <property type="nucleotide sequence ID" value="NZ_JBHSTP010000002.1"/>
</dbReference>
<feature type="transmembrane region" description="Helical" evidence="2">
    <location>
        <begin position="198"/>
        <end position="223"/>
    </location>
</feature>
<reference evidence="4" key="1">
    <citation type="journal article" date="2019" name="Int. J. Syst. Evol. Microbiol.">
        <title>The Global Catalogue of Microorganisms (GCM) 10K type strain sequencing project: providing services to taxonomists for standard genome sequencing and annotation.</title>
        <authorList>
            <consortium name="The Broad Institute Genomics Platform"/>
            <consortium name="The Broad Institute Genome Sequencing Center for Infectious Disease"/>
            <person name="Wu L."/>
            <person name="Ma J."/>
        </authorList>
    </citation>
    <scope>NUCLEOTIDE SEQUENCE [LARGE SCALE GENOMIC DNA]</scope>
    <source>
        <strain evidence="4">CCUG 43304</strain>
    </source>
</reference>
<feature type="transmembrane region" description="Helical" evidence="2">
    <location>
        <begin position="54"/>
        <end position="75"/>
    </location>
</feature>
<dbReference type="Proteomes" id="UP001596306">
    <property type="component" value="Unassembled WGS sequence"/>
</dbReference>
<feature type="transmembrane region" description="Helical" evidence="2">
    <location>
        <begin position="363"/>
        <end position="379"/>
    </location>
</feature>
<evidence type="ECO:0000256" key="2">
    <source>
        <dbReference type="SAM" id="Phobius"/>
    </source>
</evidence>
<evidence type="ECO:0000256" key="1">
    <source>
        <dbReference type="SAM" id="MobiDB-lite"/>
    </source>
</evidence>
<dbReference type="EMBL" id="JBHSTP010000002">
    <property type="protein sequence ID" value="MFC6356151.1"/>
    <property type="molecule type" value="Genomic_DNA"/>
</dbReference>
<feature type="transmembrane region" description="Helical" evidence="2">
    <location>
        <begin position="306"/>
        <end position="328"/>
    </location>
</feature>
<feature type="transmembrane region" description="Helical" evidence="2">
    <location>
        <begin position="125"/>
        <end position="147"/>
    </location>
</feature>
<keyword evidence="2" id="KW-0472">Membrane</keyword>